<sequence>MKKIVMFAAVLLVVGLIGTAITVPKTNTLEAIGMFQDKPEEAPDNSHSTAEPKEERHDFGEAIDDFETDIMEGTSNMVGGILDEISSEIPDMGLNIENGEFDTDDGLDSSWPDKGARSLSLTDSAQVSGIGQIVIRTAVSDINIVPSDSDKISVNLMGKVSKNINDKDLTPLLKKKGNILYIEAEKKLNMPNIRLDLTLTVHIPNVTFDKLSVSTSVGDIMASHLTAKDRIELHNSDGDMKLDGAKAAEIDLRSSSGSIEASAIQGDVTATSAAGDVKIDQHTINLNGDMNVKSTVGDVGITLKEGQAVSLKFDTVTGEGQVELPGMKFSKHEDQEIIGQTGNGKYEIKANTTTGDFSIQ</sequence>
<dbReference type="EMBL" id="JBHTLM010000008">
    <property type="protein sequence ID" value="MFD1177147.1"/>
    <property type="molecule type" value="Genomic_DNA"/>
</dbReference>
<dbReference type="Pfam" id="PF13349">
    <property type="entry name" value="DUF4097"/>
    <property type="match status" value="1"/>
</dbReference>
<dbReference type="Proteomes" id="UP001597262">
    <property type="component" value="Unassembled WGS sequence"/>
</dbReference>
<proteinExistence type="predicted"/>
<evidence type="ECO:0000259" key="1">
    <source>
        <dbReference type="Pfam" id="PF13349"/>
    </source>
</evidence>
<feature type="domain" description="DUF4097" evidence="1">
    <location>
        <begin position="204"/>
        <end position="359"/>
    </location>
</feature>
<dbReference type="RefSeq" id="WP_379319593.1">
    <property type="nucleotide sequence ID" value="NZ_JBHTLM010000008.1"/>
</dbReference>
<name>A0ABW3RYR5_9BACL</name>
<gene>
    <name evidence="2" type="ORF">ACFQ3W_12700</name>
</gene>
<reference evidence="3" key="1">
    <citation type="journal article" date="2019" name="Int. J. Syst. Evol. Microbiol.">
        <title>The Global Catalogue of Microorganisms (GCM) 10K type strain sequencing project: providing services to taxonomists for standard genome sequencing and annotation.</title>
        <authorList>
            <consortium name="The Broad Institute Genomics Platform"/>
            <consortium name="The Broad Institute Genome Sequencing Center for Infectious Disease"/>
            <person name="Wu L."/>
            <person name="Ma J."/>
        </authorList>
    </citation>
    <scope>NUCLEOTIDE SEQUENCE [LARGE SCALE GENOMIC DNA]</scope>
    <source>
        <strain evidence="3">CCUG 59189</strain>
    </source>
</reference>
<evidence type="ECO:0000313" key="3">
    <source>
        <dbReference type="Proteomes" id="UP001597262"/>
    </source>
</evidence>
<evidence type="ECO:0000313" key="2">
    <source>
        <dbReference type="EMBL" id="MFD1177147.1"/>
    </source>
</evidence>
<organism evidence="2 3">
    <name type="scientific">Paenibacillus puldeungensis</name>
    <dbReference type="NCBI Taxonomy" id="696536"/>
    <lineage>
        <taxon>Bacteria</taxon>
        <taxon>Bacillati</taxon>
        <taxon>Bacillota</taxon>
        <taxon>Bacilli</taxon>
        <taxon>Bacillales</taxon>
        <taxon>Paenibacillaceae</taxon>
        <taxon>Paenibacillus</taxon>
    </lineage>
</organism>
<keyword evidence="3" id="KW-1185">Reference proteome</keyword>
<accession>A0ABW3RYR5</accession>
<dbReference type="InterPro" id="IPR025164">
    <property type="entry name" value="Toastrack_DUF4097"/>
</dbReference>
<protein>
    <submittedName>
        <fullName evidence="2">DUF4097 domain-containing protein</fullName>
    </submittedName>
</protein>
<comment type="caution">
    <text evidence="2">The sequence shown here is derived from an EMBL/GenBank/DDBJ whole genome shotgun (WGS) entry which is preliminary data.</text>
</comment>